<protein>
    <recommendedName>
        <fullName evidence="1">UPF0201 protein EYH02_02555</fullName>
    </recommendedName>
</protein>
<dbReference type="AlphaFoldDB" id="A0A832YYM9"/>
<dbReference type="Gene3D" id="3.30.1440.10">
    <property type="match status" value="1"/>
</dbReference>
<dbReference type="PANTHER" id="PTHR39652">
    <property type="entry name" value="UPF0201 PROTEIN TK1335"/>
    <property type="match status" value="1"/>
</dbReference>
<reference evidence="2" key="1">
    <citation type="journal article" date="2020" name="ISME J.">
        <title>Gammaproteobacteria mediating utilization of methyl-, sulfur- and petroleum organic compounds in deep ocean hydrothermal plumes.</title>
        <authorList>
            <person name="Zhou Z."/>
            <person name="Liu Y."/>
            <person name="Pan J."/>
            <person name="Cron B.R."/>
            <person name="Toner B.M."/>
            <person name="Anantharaman K."/>
            <person name="Breier J.A."/>
            <person name="Dick G.J."/>
            <person name="Li M."/>
        </authorList>
    </citation>
    <scope>NUCLEOTIDE SEQUENCE</scope>
    <source>
        <strain evidence="2">SZUA-1435</strain>
    </source>
</reference>
<comment type="caution">
    <text evidence="2">The sequence shown here is derived from an EMBL/GenBank/DDBJ whole genome shotgun (WGS) entry which is preliminary data.</text>
</comment>
<accession>A0A832YYM9</accession>
<dbReference type="SUPFAM" id="SSF55282">
    <property type="entry name" value="RL5-like"/>
    <property type="match status" value="1"/>
</dbReference>
<sequence>MVYIRAEVEIRPTEDENKVLKALKNIISTNSIRIVDAGRGFKIAIAESNDISALLKLYELFRKQRILDTARNIMLRNARNGVLTLQLNKQAAYQGVVSFVDHESESQLGAITVTISSEKLDEIIDWLAPRTAHGKPLWEREAPKDV</sequence>
<evidence type="ECO:0000313" key="2">
    <source>
        <dbReference type="EMBL" id="HIP56937.1"/>
    </source>
</evidence>
<dbReference type="PANTHER" id="PTHR39652:SF1">
    <property type="entry name" value="UPF0201 PROTEIN TK1335"/>
    <property type="match status" value="1"/>
</dbReference>
<evidence type="ECO:0000256" key="1">
    <source>
        <dbReference type="HAMAP-Rule" id="MF_01112"/>
    </source>
</evidence>
<dbReference type="Proteomes" id="UP000605805">
    <property type="component" value="Unassembled WGS sequence"/>
</dbReference>
<dbReference type="InterPro" id="IPR002739">
    <property type="entry name" value="PAB1135-like"/>
</dbReference>
<dbReference type="InterPro" id="IPR022803">
    <property type="entry name" value="Ribosomal_uL5_dom_sf"/>
</dbReference>
<dbReference type="EMBL" id="DQTV01000045">
    <property type="protein sequence ID" value="HIP56937.1"/>
    <property type="molecule type" value="Genomic_DNA"/>
</dbReference>
<dbReference type="Pfam" id="PF01877">
    <property type="entry name" value="RNA_binding"/>
    <property type="match status" value="1"/>
</dbReference>
<dbReference type="HAMAP" id="MF_01112">
    <property type="entry name" value="UPF0201"/>
    <property type="match status" value="1"/>
</dbReference>
<organism evidence="2 3">
    <name type="scientific">Ignisphaera aggregans</name>
    <dbReference type="NCBI Taxonomy" id="334771"/>
    <lineage>
        <taxon>Archaea</taxon>
        <taxon>Thermoproteota</taxon>
        <taxon>Thermoprotei</taxon>
        <taxon>Desulfurococcales</taxon>
        <taxon>Desulfurococcaceae</taxon>
        <taxon>Ignisphaera</taxon>
    </lineage>
</organism>
<name>A0A832YYM9_9CREN</name>
<proteinExistence type="inferred from homology"/>
<comment type="similarity">
    <text evidence="1">Belongs to the UPF0201 family.</text>
</comment>
<evidence type="ECO:0000313" key="3">
    <source>
        <dbReference type="Proteomes" id="UP000605805"/>
    </source>
</evidence>
<gene>
    <name evidence="2" type="ORF">EYH02_02555</name>
</gene>
<dbReference type="NCBIfam" id="NF001687">
    <property type="entry name" value="PRK00447.1"/>
    <property type="match status" value="1"/>
</dbReference>